<sequence>MKLSSDISFTHRALLLFFTNGLRYKHFQITTGKQIKHQSLKFKATTGTQYMYLYVVYIVTL</sequence>
<accession>A0A0E9S6E8</accession>
<organism evidence="1">
    <name type="scientific">Anguilla anguilla</name>
    <name type="common">European freshwater eel</name>
    <name type="synonym">Muraena anguilla</name>
    <dbReference type="NCBI Taxonomy" id="7936"/>
    <lineage>
        <taxon>Eukaryota</taxon>
        <taxon>Metazoa</taxon>
        <taxon>Chordata</taxon>
        <taxon>Craniata</taxon>
        <taxon>Vertebrata</taxon>
        <taxon>Euteleostomi</taxon>
        <taxon>Actinopterygii</taxon>
        <taxon>Neopterygii</taxon>
        <taxon>Teleostei</taxon>
        <taxon>Anguilliformes</taxon>
        <taxon>Anguillidae</taxon>
        <taxon>Anguilla</taxon>
    </lineage>
</organism>
<name>A0A0E9S6E8_ANGAN</name>
<protein>
    <submittedName>
        <fullName evidence="1">Uncharacterized protein</fullName>
    </submittedName>
</protein>
<dbReference type="AlphaFoldDB" id="A0A0E9S6E8"/>
<reference evidence="1" key="1">
    <citation type="submission" date="2014-11" db="EMBL/GenBank/DDBJ databases">
        <authorList>
            <person name="Amaro Gonzalez C."/>
        </authorList>
    </citation>
    <scope>NUCLEOTIDE SEQUENCE</scope>
</reference>
<reference evidence="1" key="2">
    <citation type="journal article" date="2015" name="Fish Shellfish Immunol.">
        <title>Early steps in the European eel (Anguilla anguilla)-Vibrio vulnificus interaction in the gills: Role of the RtxA13 toxin.</title>
        <authorList>
            <person name="Callol A."/>
            <person name="Pajuelo D."/>
            <person name="Ebbesson L."/>
            <person name="Teles M."/>
            <person name="MacKenzie S."/>
            <person name="Amaro C."/>
        </authorList>
    </citation>
    <scope>NUCLEOTIDE SEQUENCE</scope>
</reference>
<proteinExistence type="predicted"/>
<evidence type="ECO:0000313" key="1">
    <source>
        <dbReference type="EMBL" id="JAH37004.1"/>
    </source>
</evidence>
<dbReference type="EMBL" id="GBXM01071573">
    <property type="protein sequence ID" value="JAH37004.1"/>
    <property type="molecule type" value="Transcribed_RNA"/>
</dbReference>